<evidence type="ECO:0000259" key="4">
    <source>
        <dbReference type="Pfam" id="PF14432"/>
    </source>
</evidence>
<dbReference type="InterPro" id="IPR046960">
    <property type="entry name" value="PPR_At4g14850-like_plant"/>
</dbReference>
<dbReference type="GO" id="GO:0008270">
    <property type="term" value="F:zinc ion binding"/>
    <property type="evidence" value="ECO:0007669"/>
    <property type="project" value="InterPro"/>
</dbReference>
<dbReference type="InterPro" id="IPR011990">
    <property type="entry name" value="TPR-like_helical_dom_sf"/>
</dbReference>
<feature type="repeat" description="PPR" evidence="3">
    <location>
        <begin position="382"/>
        <end position="416"/>
    </location>
</feature>
<dbReference type="PANTHER" id="PTHR47926:SF512">
    <property type="entry name" value="REPEAT (PPR) SUPERFAMILY PROTEIN, PUTATIVE-RELATED"/>
    <property type="match status" value="1"/>
</dbReference>
<feature type="repeat" description="PPR" evidence="3">
    <location>
        <begin position="249"/>
        <end position="283"/>
    </location>
</feature>
<keyword evidence="6" id="KW-1185">Reference proteome</keyword>
<feature type="domain" description="DYW" evidence="4">
    <location>
        <begin position="805"/>
        <end position="896"/>
    </location>
</feature>
<dbReference type="NCBIfam" id="TIGR00756">
    <property type="entry name" value="PPR"/>
    <property type="match status" value="5"/>
</dbReference>
<comment type="similarity">
    <text evidence="1">Belongs to the PPR family. PCMP-H subfamily.</text>
</comment>
<dbReference type="InterPro" id="IPR002885">
    <property type="entry name" value="PPR_rpt"/>
</dbReference>
<name>A0AAE0CL02_9ROSI</name>
<dbReference type="FunFam" id="1.25.40.10:FF:002102">
    <property type="entry name" value="Pentatricopeptide repeat-containing protein103"/>
    <property type="match status" value="1"/>
</dbReference>
<dbReference type="GO" id="GO:0003723">
    <property type="term" value="F:RNA binding"/>
    <property type="evidence" value="ECO:0007669"/>
    <property type="project" value="InterPro"/>
</dbReference>
<evidence type="ECO:0000313" key="5">
    <source>
        <dbReference type="EMBL" id="KAK2654986.1"/>
    </source>
</evidence>
<accession>A0AAE0CL02</accession>
<dbReference type="Gene3D" id="1.25.40.10">
    <property type="entry name" value="Tetratricopeptide repeat domain"/>
    <property type="match status" value="6"/>
</dbReference>
<dbReference type="FunFam" id="1.25.40.10:FF:000073">
    <property type="entry name" value="Pentatricopeptide repeat-containing protein chloroplastic"/>
    <property type="match status" value="1"/>
</dbReference>
<dbReference type="FunFam" id="1.25.40.10:FF:000679">
    <property type="entry name" value="Pentatricopeptide repeat-containing protein At5g03800"/>
    <property type="match status" value="1"/>
</dbReference>
<reference evidence="5" key="1">
    <citation type="journal article" date="2023" name="Plant J.">
        <title>Genome sequences and population genomics provide insights into the demographic history, inbreeding, and mutation load of two 'living fossil' tree species of Dipteronia.</title>
        <authorList>
            <person name="Feng Y."/>
            <person name="Comes H.P."/>
            <person name="Chen J."/>
            <person name="Zhu S."/>
            <person name="Lu R."/>
            <person name="Zhang X."/>
            <person name="Li P."/>
            <person name="Qiu J."/>
            <person name="Olsen K.M."/>
            <person name="Qiu Y."/>
        </authorList>
    </citation>
    <scope>NUCLEOTIDE SEQUENCE</scope>
    <source>
        <strain evidence="5">KIB01</strain>
    </source>
</reference>
<dbReference type="AlphaFoldDB" id="A0AAE0CL02"/>
<evidence type="ECO:0000256" key="3">
    <source>
        <dbReference type="PROSITE-ProRule" id="PRU00708"/>
    </source>
</evidence>
<organism evidence="5 6">
    <name type="scientific">Dipteronia dyeriana</name>
    <dbReference type="NCBI Taxonomy" id="168575"/>
    <lineage>
        <taxon>Eukaryota</taxon>
        <taxon>Viridiplantae</taxon>
        <taxon>Streptophyta</taxon>
        <taxon>Embryophyta</taxon>
        <taxon>Tracheophyta</taxon>
        <taxon>Spermatophyta</taxon>
        <taxon>Magnoliopsida</taxon>
        <taxon>eudicotyledons</taxon>
        <taxon>Gunneridae</taxon>
        <taxon>Pentapetalae</taxon>
        <taxon>rosids</taxon>
        <taxon>malvids</taxon>
        <taxon>Sapindales</taxon>
        <taxon>Sapindaceae</taxon>
        <taxon>Hippocastanoideae</taxon>
        <taxon>Acereae</taxon>
        <taxon>Dipteronia</taxon>
    </lineage>
</organism>
<proteinExistence type="inferred from homology"/>
<feature type="repeat" description="PPR" evidence="3">
    <location>
        <begin position="587"/>
        <end position="621"/>
    </location>
</feature>
<feature type="repeat" description="PPR" evidence="3">
    <location>
        <begin position="485"/>
        <end position="519"/>
    </location>
</feature>
<dbReference type="Proteomes" id="UP001280121">
    <property type="component" value="Unassembled WGS sequence"/>
</dbReference>
<comment type="caution">
    <text evidence="5">The sequence shown here is derived from an EMBL/GenBank/DDBJ whole genome shotgun (WGS) entry which is preliminary data.</text>
</comment>
<dbReference type="Pfam" id="PF01535">
    <property type="entry name" value="PPR"/>
    <property type="match status" value="2"/>
</dbReference>
<dbReference type="PANTHER" id="PTHR47926">
    <property type="entry name" value="PENTATRICOPEPTIDE REPEAT-CONTAINING PROTEIN"/>
    <property type="match status" value="1"/>
</dbReference>
<evidence type="ECO:0000313" key="6">
    <source>
        <dbReference type="Proteomes" id="UP001280121"/>
    </source>
</evidence>
<evidence type="ECO:0000256" key="2">
    <source>
        <dbReference type="ARBA" id="ARBA00022737"/>
    </source>
</evidence>
<dbReference type="PROSITE" id="PS51375">
    <property type="entry name" value="PPR"/>
    <property type="match status" value="6"/>
</dbReference>
<dbReference type="Pfam" id="PF14432">
    <property type="entry name" value="DYW_deaminase"/>
    <property type="match status" value="1"/>
</dbReference>
<feature type="repeat" description="PPR" evidence="3">
    <location>
        <begin position="726"/>
        <end position="760"/>
    </location>
</feature>
<evidence type="ECO:0000256" key="1">
    <source>
        <dbReference type="ARBA" id="ARBA00006643"/>
    </source>
</evidence>
<keyword evidence="2" id="KW-0677">Repeat</keyword>
<dbReference type="InterPro" id="IPR032867">
    <property type="entry name" value="DYW_dom"/>
</dbReference>
<dbReference type="EMBL" id="JANJYI010000003">
    <property type="protein sequence ID" value="KAK2654986.1"/>
    <property type="molecule type" value="Genomic_DNA"/>
</dbReference>
<feature type="repeat" description="PPR" evidence="3">
    <location>
        <begin position="147"/>
        <end position="181"/>
    </location>
</feature>
<dbReference type="Pfam" id="PF20431">
    <property type="entry name" value="E_motif"/>
    <property type="match status" value="1"/>
</dbReference>
<dbReference type="Pfam" id="PF13041">
    <property type="entry name" value="PPR_2"/>
    <property type="match status" value="4"/>
</dbReference>
<protein>
    <recommendedName>
        <fullName evidence="4">DYW domain-containing protein</fullName>
    </recommendedName>
</protein>
<gene>
    <name evidence="5" type="ORF">Ddye_008038</name>
</gene>
<dbReference type="InterPro" id="IPR046848">
    <property type="entry name" value="E_motif"/>
</dbReference>
<dbReference type="GO" id="GO:0009451">
    <property type="term" value="P:RNA modification"/>
    <property type="evidence" value="ECO:0007669"/>
    <property type="project" value="InterPro"/>
</dbReference>
<sequence length="896" mass="100648">MATVIHPQNPLLHLRSFSSPSTFFPSKPKTHHLPTSTATATATQHLLSLSEPQQRPPLVSSGPLNYSSSSLIDVDVDIDIDIDRFFGLLRLSVRSGDLSLARAVHASIVKLQEDRDTHLGNPLISAYIKLGHVFGAYKVFTGLSSPNVVSFTALISGFAKSSRQQEAIELFFRMTSEGIQPNEHSFVAILTACIRMFELELGSQVHALVVKMGYLDSVFVANAIMGLYGKFNSSFDYVLKLFDGMPQRDITSWNTVISSMAKEFKYQKAFDLFRDMKRNNAFRLDYFTISTLLIACTGSFSSMEGRALHAHAFRIGLEANLSVNNVLIGFYTKCGSVKDVETVFQRMAVRDIITWTGMIVSYMAFGLVGLAVEIFDKMPEKNCVSYSALLAGFCKNGQAMKVLDLFVKMVEEGLVLTDFTLTSVINACGLLMDTKLSEQIQGFVMKFGFGSNAHIEASLLDMWTRCGKMVNAEKMFHQRVSDQENPIIWTSMICGYARNGQPEDAIYLFQSSQSEGTMVADEVALTSIFGVCGTLGFHEMGKQIHCHALKTGFSSDLGVGNSLISMYFKCYNMSDAIKAFNVMPSHDIVSWNGLIAGHLLFRQGDEALNVWSRMENANIKPDTVSFVLIISAYRVTNSNLVDRCRKLFLSIKTVYGFEPTSEHYASFVSVLGHWGFLEEAEEVINNIPFEPKASVWRALLDCCRTHLNTSIGKRVLKHILSMEPQDPSTYVLVSNLYSALGRWHNSEMVREDMRQRGFRKHPSQSWIILQNKLHSFYARDKSHPQEKDIYSGLEILILECQKAEYVPDTSFVLHEVEEQQKKNFLFYHSAKLAATYGLLTTRHGQPIRIMKNIVVCGDCHTFLKHVSVVTKREIFLRDASGFHCFVNGQCSCKDYW</sequence>